<protein>
    <submittedName>
        <fullName evidence="7">Putative transport protein, YfdC-like protein</fullName>
    </submittedName>
</protein>
<dbReference type="RefSeq" id="WP_012400608.1">
    <property type="nucleotide sequence ID" value="NC_010622.1"/>
</dbReference>
<keyword evidence="4 6" id="KW-0472">Membrane</keyword>
<gene>
    <name evidence="7" type="ordered locus">Bphy_1210</name>
</gene>
<feature type="compositionally biased region" description="Basic and acidic residues" evidence="5">
    <location>
        <begin position="1"/>
        <end position="42"/>
    </location>
</feature>
<dbReference type="Gene3D" id="1.20.1080.10">
    <property type="entry name" value="Glycerol uptake facilitator protein"/>
    <property type="match status" value="1"/>
</dbReference>
<dbReference type="STRING" id="391038.Bphy_1210"/>
<evidence type="ECO:0000256" key="5">
    <source>
        <dbReference type="SAM" id="MobiDB-lite"/>
    </source>
</evidence>
<dbReference type="OrthoDB" id="261587at2"/>
<dbReference type="KEGG" id="bph:Bphy_1210"/>
<proteinExistence type="predicted"/>
<dbReference type="Pfam" id="PF01226">
    <property type="entry name" value="Form_Nir_trans"/>
    <property type="match status" value="1"/>
</dbReference>
<dbReference type="PANTHER" id="PTHR30520:SF2">
    <property type="entry name" value="INNER MEMBRANE PROTEIN YFDC"/>
    <property type="match status" value="1"/>
</dbReference>
<evidence type="ECO:0000256" key="2">
    <source>
        <dbReference type="ARBA" id="ARBA00022692"/>
    </source>
</evidence>
<organism evidence="7 8">
    <name type="scientific">Paraburkholderia phymatum (strain DSM 17167 / CIP 108236 / LMG 21445 / STM815)</name>
    <name type="common">Burkholderia phymatum</name>
    <dbReference type="NCBI Taxonomy" id="391038"/>
    <lineage>
        <taxon>Bacteria</taxon>
        <taxon>Pseudomonadati</taxon>
        <taxon>Pseudomonadota</taxon>
        <taxon>Betaproteobacteria</taxon>
        <taxon>Burkholderiales</taxon>
        <taxon>Burkholderiaceae</taxon>
        <taxon>Paraburkholderia</taxon>
    </lineage>
</organism>
<dbReference type="AlphaFoldDB" id="B2JHQ2"/>
<sequence length="302" mass="32736">MTNEISRREYHFEATDCAESDDHPEKAGAESPHLDEGEKDQAAQHTAPHALMLHEIVREEGEAALGRTVMALVWSSLAAGLSMGFSFLTMAVLQAGLPDTSWQHLVASFGYTTGFVLVIMGRQQLFSESTLTVILPVLTRRELDCLLKALRLWIVVLFCNVIGSWIFAAMLRLPGVFGAEVVEALDETARAAIGPIDTFPTFMRAVFGGWLIALMVWLLPSARSARLLTVVLITWVVAVAKLSHIIAGSTEVAYAVLAGDASLPDYFNRFLLPTLAGNVVGGISLVALLNHAAIAPEIGERR</sequence>
<dbReference type="InterPro" id="IPR023271">
    <property type="entry name" value="Aquaporin-like"/>
</dbReference>
<keyword evidence="8" id="KW-1185">Reference proteome</keyword>
<reference evidence="8" key="1">
    <citation type="journal article" date="2014" name="Stand. Genomic Sci.">
        <title>Complete genome sequence of Burkholderia phymatum STM815(T), a broad host range and efficient nitrogen-fixing symbiont of Mimosa species.</title>
        <authorList>
            <person name="Moulin L."/>
            <person name="Klonowska A."/>
            <person name="Caroline B."/>
            <person name="Booth K."/>
            <person name="Vriezen J.A."/>
            <person name="Melkonian R."/>
            <person name="James E.K."/>
            <person name="Young J.P."/>
            <person name="Bena G."/>
            <person name="Hauser L."/>
            <person name="Land M."/>
            <person name="Kyrpides N."/>
            <person name="Bruce D."/>
            <person name="Chain P."/>
            <person name="Copeland A."/>
            <person name="Pitluck S."/>
            <person name="Woyke T."/>
            <person name="Lizotte-Waniewski M."/>
            <person name="Bristow J."/>
            <person name="Riley M."/>
        </authorList>
    </citation>
    <scope>NUCLEOTIDE SEQUENCE [LARGE SCALE GENOMIC DNA]</scope>
    <source>
        <strain evidence="8">DSM 17167 / CIP 108236 / LMG 21445 / STM815</strain>
    </source>
</reference>
<dbReference type="HOGENOM" id="CLU_061519_1_0_4"/>
<evidence type="ECO:0000313" key="8">
    <source>
        <dbReference type="Proteomes" id="UP000001192"/>
    </source>
</evidence>
<accession>B2JHQ2</accession>
<name>B2JHQ2_PARP8</name>
<dbReference type="GO" id="GO:0015499">
    <property type="term" value="F:formate transmembrane transporter activity"/>
    <property type="evidence" value="ECO:0007669"/>
    <property type="project" value="TreeGrafter"/>
</dbReference>
<dbReference type="InterPro" id="IPR000292">
    <property type="entry name" value="For/NO2_transpt"/>
</dbReference>
<evidence type="ECO:0000313" key="7">
    <source>
        <dbReference type="EMBL" id="ACC70394.1"/>
    </source>
</evidence>
<feature type="transmembrane region" description="Helical" evidence="6">
    <location>
        <begin position="101"/>
        <end position="120"/>
    </location>
</feature>
<dbReference type="Proteomes" id="UP000001192">
    <property type="component" value="Chromosome 1"/>
</dbReference>
<evidence type="ECO:0000256" key="1">
    <source>
        <dbReference type="ARBA" id="ARBA00004141"/>
    </source>
</evidence>
<keyword evidence="3 6" id="KW-1133">Transmembrane helix</keyword>
<dbReference type="PANTHER" id="PTHR30520">
    <property type="entry name" value="FORMATE TRANSPORTER-RELATED"/>
    <property type="match status" value="1"/>
</dbReference>
<feature type="transmembrane region" description="Helical" evidence="6">
    <location>
        <begin position="202"/>
        <end position="220"/>
    </location>
</feature>
<dbReference type="EMBL" id="CP001043">
    <property type="protein sequence ID" value="ACC70394.1"/>
    <property type="molecule type" value="Genomic_DNA"/>
</dbReference>
<evidence type="ECO:0000256" key="6">
    <source>
        <dbReference type="SAM" id="Phobius"/>
    </source>
</evidence>
<feature type="transmembrane region" description="Helical" evidence="6">
    <location>
        <begin position="71"/>
        <end position="95"/>
    </location>
</feature>
<feature type="transmembrane region" description="Helical" evidence="6">
    <location>
        <begin position="227"/>
        <end position="250"/>
    </location>
</feature>
<dbReference type="eggNOG" id="COG2116">
    <property type="taxonomic scope" value="Bacteria"/>
</dbReference>
<evidence type="ECO:0000256" key="4">
    <source>
        <dbReference type="ARBA" id="ARBA00023136"/>
    </source>
</evidence>
<evidence type="ECO:0000256" key="3">
    <source>
        <dbReference type="ARBA" id="ARBA00022989"/>
    </source>
</evidence>
<dbReference type="GO" id="GO:0005886">
    <property type="term" value="C:plasma membrane"/>
    <property type="evidence" value="ECO:0007669"/>
    <property type="project" value="TreeGrafter"/>
</dbReference>
<feature type="transmembrane region" description="Helical" evidence="6">
    <location>
        <begin position="270"/>
        <end position="294"/>
    </location>
</feature>
<feature type="transmembrane region" description="Helical" evidence="6">
    <location>
        <begin position="150"/>
        <end position="171"/>
    </location>
</feature>
<comment type="subcellular location">
    <subcellularLocation>
        <location evidence="1">Membrane</location>
        <topology evidence="1">Multi-pass membrane protein</topology>
    </subcellularLocation>
</comment>
<keyword evidence="2 6" id="KW-0812">Transmembrane</keyword>
<feature type="region of interest" description="Disordered" evidence="5">
    <location>
        <begin position="1"/>
        <end position="45"/>
    </location>
</feature>